<reference evidence="5" key="1">
    <citation type="submission" date="2018-01" db="EMBL/GenBank/DDBJ databases">
        <authorList>
            <person name="Regsiter A."/>
            <person name="William W."/>
        </authorList>
    </citation>
    <scope>NUCLEOTIDE SEQUENCE</scope>
    <source>
        <strain evidence="5">TRIP AH-1</strain>
    </source>
</reference>
<dbReference type="GO" id="GO:0003677">
    <property type="term" value="F:DNA binding"/>
    <property type="evidence" value="ECO:0007669"/>
    <property type="project" value="InterPro"/>
</dbReference>
<dbReference type="SUPFAM" id="SSF56731">
    <property type="entry name" value="DNA primase core"/>
    <property type="match status" value="1"/>
</dbReference>
<evidence type="ECO:0000313" key="5">
    <source>
        <dbReference type="EMBL" id="SPD74180.1"/>
    </source>
</evidence>
<feature type="domain" description="Zinc finger CHC2-type" evidence="4">
    <location>
        <begin position="32"/>
        <end position="90"/>
    </location>
</feature>
<dbReference type="SUPFAM" id="SSF52540">
    <property type="entry name" value="P-loop containing nucleoside triphosphate hydrolases"/>
    <property type="match status" value="1"/>
</dbReference>
<dbReference type="Pfam" id="PF01807">
    <property type="entry name" value="Zn_ribbon_DnaG"/>
    <property type="match status" value="1"/>
</dbReference>
<dbReference type="InterPro" id="IPR002694">
    <property type="entry name" value="Znf_CHC2"/>
</dbReference>
<proteinExistence type="predicted"/>
<name>A0A445MXG5_9BACT</name>
<dbReference type="PANTHER" id="PTHR30313:SF2">
    <property type="entry name" value="DNA PRIMASE"/>
    <property type="match status" value="1"/>
</dbReference>
<keyword evidence="3" id="KW-0862">Zinc</keyword>
<protein>
    <recommendedName>
        <fullName evidence="4">Zinc finger CHC2-type domain-containing protein</fullName>
    </recommendedName>
</protein>
<dbReference type="SMART" id="SM00400">
    <property type="entry name" value="ZnF_CHCC"/>
    <property type="match status" value="1"/>
</dbReference>
<evidence type="ECO:0000256" key="3">
    <source>
        <dbReference type="ARBA" id="ARBA00022833"/>
    </source>
</evidence>
<dbReference type="GO" id="GO:0006269">
    <property type="term" value="P:DNA replication, synthesis of primer"/>
    <property type="evidence" value="ECO:0007669"/>
    <property type="project" value="TreeGrafter"/>
</dbReference>
<dbReference type="GO" id="GO:0008270">
    <property type="term" value="F:zinc ion binding"/>
    <property type="evidence" value="ECO:0007669"/>
    <property type="project" value="UniProtKB-KW"/>
</dbReference>
<dbReference type="InterPro" id="IPR034154">
    <property type="entry name" value="TOPRIM_DnaG/twinkle"/>
</dbReference>
<dbReference type="CDD" id="cd01029">
    <property type="entry name" value="TOPRIM_primases"/>
    <property type="match status" value="1"/>
</dbReference>
<dbReference type="Gene3D" id="3.40.1360.10">
    <property type="match status" value="1"/>
</dbReference>
<dbReference type="SUPFAM" id="SSF57783">
    <property type="entry name" value="Zinc beta-ribbon"/>
    <property type="match status" value="1"/>
</dbReference>
<dbReference type="AlphaFoldDB" id="A0A445MXG5"/>
<dbReference type="Gene3D" id="3.90.580.10">
    <property type="entry name" value="Zinc finger, CHC2-type domain"/>
    <property type="match status" value="1"/>
</dbReference>
<dbReference type="InterPro" id="IPR050219">
    <property type="entry name" value="DnaG_primase"/>
</dbReference>
<dbReference type="GO" id="GO:0005737">
    <property type="term" value="C:cytoplasm"/>
    <property type="evidence" value="ECO:0007669"/>
    <property type="project" value="TreeGrafter"/>
</dbReference>
<dbReference type="GO" id="GO:0003899">
    <property type="term" value="F:DNA-directed RNA polymerase activity"/>
    <property type="evidence" value="ECO:0007669"/>
    <property type="project" value="InterPro"/>
</dbReference>
<evidence type="ECO:0000256" key="1">
    <source>
        <dbReference type="ARBA" id="ARBA00022723"/>
    </source>
</evidence>
<dbReference type="Pfam" id="PF13481">
    <property type="entry name" value="AAA_25"/>
    <property type="match status" value="1"/>
</dbReference>
<accession>A0A445MXG5</accession>
<dbReference type="InterPro" id="IPR027417">
    <property type="entry name" value="P-loop_NTPase"/>
</dbReference>
<sequence length="599" mass="67241">MKIQIQNFFKGNYHTFYTKYLPNAKQIGGDEYQALCPFHEDSKPSFNFNNATGAYYCHGCGKKGDFIHFYAKLHGLNTKSDFGKILKGIASDFGISIEEQKTHIVKTYDYTNETGTLLFQVCRMDPKDFRQRHRNGNGWIWNLKDVRRVIYNLPAVLKASGVFIVEGEKDCDNLSALGLTATCNPMGAGKWLDEYSESLRGKDVVLLPDNDNRGREHMVKVGQSLQGLAKSIKWLDLPDLPSRGDVSDFLSKFDDKVDAQERLAILIAGAEIYNPPKQVSVDDIIIDASSFIQLDIPERKALLHPWLKESAMILGVGDRGCGKSFFALGICDAVTKESSFGAWECKRSVPSLFLDGEMTTQDVADRIKGLRLDTARQNPLYVYSDAYANQHGLPRAHLANESWRVKMKSILIAKHVKLWVIDNLASLASGLDENSKKEWDPINQWLLELRFAGITTLMLHHTGKSGTQRGTSAREDNIDISFTLKRPSDYTPEDGAKFIVHFTKARVSTKDLQLIADTQFKLLEDETGVYSWDFGDVRKENRLAVLEMISEGMDQKTICDTLGLSKGYVSKVKKKLLDDGHISKKGEITQSGFSVLHGL</sequence>
<dbReference type="PANTHER" id="PTHR30313">
    <property type="entry name" value="DNA PRIMASE"/>
    <property type="match status" value="1"/>
</dbReference>
<dbReference type="InterPro" id="IPR036977">
    <property type="entry name" value="DNA_primase_Znf_CHC2"/>
</dbReference>
<organism evidence="5">
    <name type="scientific">uncultured Desulfobacterium sp</name>
    <dbReference type="NCBI Taxonomy" id="201089"/>
    <lineage>
        <taxon>Bacteria</taxon>
        <taxon>Pseudomonadati</taxon>
        <taxon>Thermodesulfobacteriota</taxon>
        <taxon>Desulfobacteria</taxon>
        <taxon>Desulfobacterales</taxon>
        <taxon>Desulfobacteriaceae</taxon>
        <taxon>Desulfobacterium</taxon>
        <taxon>environmental samples</taxon>
    </lineage>
</organism>
<evidence type="ECO:0000256" key="2">
    <source>
        <dbReference type="ARBA" id="ARBA00022771"/>
    </source>
</evidence>
<dbReference type="EMBL" id="OJIN01000124">
    <property type="protein sequence ID" value="SPD74180.1"/>
    <property type="molecule type" value="Genomic_DNA"/>
</dbReference>
<evidence type="ECO:0000259" key="4">
    <source>
        <dbReference type="SMART" id="SM00400"/>
    </source>
</evidence>
<keyword evidence="1" id="KW-0479">Metal-binding</keyword>
<dbReference type="Gene3D" id="3.40.50.300">
    <property type="entry name" value="P-loop containing nucleotide triphosphate hydrolases"/>
    <property type="match status" value="1"/>
</dbReference>
<keyword evidence="2" id="KW-0863">Zinc-finger</keyword>
<gene>
    <name evidence="5" type="ORF">PITCH_A210005</name>
</gene>